<dbReference type="InterPro" id="IPR021878">
    <property type="entry name" value="TgpA_N"/>
</dbReference>
<dbReference type="PANTHER" id="PTHR42736:SF1">
    <property type="entry name" value="PROTEIN-GLUTAMINE GAMMA-GLUTAMYLTRANSFERASE"/>
    <property type="match status" value="1"/>
</dbReference>
<evidence type="ECO:0000259" key="2">
    <source>
        <dbReference type="SMART" id="SM00460"/>
    </source>
</evidence>
<dbReference type="SUPFAM" id="SSF54001">
    <property type="entry name" value="Cysteine proteinases"/>
    <property type="match status" value="1"/>
</dbReference>
<feature type="transmembrane region" description="Helical" evidence="1">
    <location>
        <begin position="543"/>
        <end position="564"/>
    </location>
</feature>
<evidence type="ECO:0000313" key="4">
    <source>
        <dbReference type="Proteomes" id="UP000648984"/>
    </source>
</evidence>
<feature type="domain" description="Transglutaminase-like" evidence="2">
    <location>
        <begin position="397"/>
        <end position="468"/>
    </location>
</feature>
<comment type="caution">
    <text evidence="3">The sequence shown here is derived from an EMBL/GenBank/DDBJ whole genome shotgun (WGS) entry which is preliminary data.</text>
</comment>
<dbReference type="Pfam" id="PF01841">
    <property type="entry name" value="Transglut_core"/>
    <property type="match status" value="1"/>
</dbReference>
<dbReference type="Gene3D" id="3.10.620.30">
    <property type="match status" value="1"/>
</dbReference>
<feature type="transmembrane region" description="Helical" evidence="1">
    <location>
        <begin position="129"/>
        <end position="147"/>
    </location>
</feature>
<dbReference type="PANTHER" id="PTHR42736">
    <property type="entry name" value="PROTEIN-GLUTAMINE GAMMA-GLUTAMYLTRANSFERASE"/>
    <property type="match status" value="1"/>
</dbReference>
<feature type="transmembrane region" description="Helical" evidence="1">
    <location>
        <begin position="55"/>
        <end position="74"/>
    </location>
</feature>
<name>A0ABX1QGW8_9RHOO</name>
<dbReference type="InterPro" id="IPR025403">
    <property type="entry name" value="TgpA-like_C"/>
</dbReference>
<accession>A0ABX1QGW8</accession>
<organism evidence="3 4">
    <name type="scientific">Aromatoleum diolicum</name>
    <dbReference type="NCBI Taxonomy" id="75796"/>
    <lineage>
        <taxon>Bacteria</taxon>
        <taxon>Pseudomonadati</taxon>
        <taxon>Pseudomonadota</taxon>
        <taxon>Betaproteobacteria</taxon>
        <taxon>Rhodocyclales</taxon>
        <taxon>Rhodocyclaceae</taxon>
        <taxon>Aromatoleum</taxon>
    </lineage>
</organism>
<dbReference type="InterPro" id="IPR052901">
    <property type="entry name" value="Bact_TGase-like"/>
</dbReference>
<proteinExistence type="predicted"/>
<gene>
    <name evidence="3" type="ORF">GPA25_18420</name>
</gene>
<dbReference type="InterPro" id="IPR002931">
    <property type="entry name" value="Transglutaminase-like"/>
</dbReference>
<keyword evidence="4" id="KW-1185">Reference proteome</keyword>
<feature type="transmembrane region" description="Helical" evidence="1">
    <location>
        <begin position="30"/>
        <end position="48"/>
    </location>
</feature>
<dbReference type="Proteomes" id="UP000648984">
    <property type="component" value="Unassembled WGS sequence"/>
</dbReference>
<dbReference type="Pfam" id="PF11992">
    <property type="entry name" value="TgpA_N"/>
    <property type="match status" value="1"/>
</dbReference>
<protein>
    <submittedName>
        <fullName evidence="3">DUF3488 domain-containing protein</fullName>
    </submittedName>
</protein>
<dbReference type="EMBL" id="WTVQ01000039">
    <property type="protein sequence ID" value="NMG76737.1"/>
    <property type="molecule type" value="Genomic_DNA"/>
</dbReference>
<dbReference type="Pfam" id="PF13559">
    <property type="entry name" value="DUF4129"/>
    <property type="match status" value="1"/>
</dbReference>
<dbReference type="RefSeq" id="WP_169261877.1">
    <property type="nucleotide sequence ID" value="NZ_WTVQ01000039.1"/>
</dbReference>
<reference evidence="3 4" key="1">
    <citation type="submission" date="2019-12" db="EMBL/GenBank/DDBJ databases">
        <title>Comparative genomics gives insights into the taxonomy of the Azoarcus-Aromatoleum group and reveals separate origins of nif in the plant-associated Azoarcus and non-plant-associated Aromatoleum sub-groups.</title>
        <authorList>
            <person name="Lafos M."/>
            <person name="Maluk M."/>
            <person name="Batista M."/>
            <person name="Junghare M."/>
            <person name="Carmona M."/>
            <person name="Faoro H."/>
            <person name="Cruz L.M."/>
            <person name="Battistoni F."/>
            <person name="De Souza E."/>
            <person name="Pedrosa F."/>
            <person name="Chen W.-M."/>
            <person name="Poole P.S."/>
            <person name="Dixon R.A."/>
            <person name="James E.K."/>
        </authorList>
    </citation>
    <scope>NUCLEOTIDE SEQUENCE [LARGE SCALE GENOMIC DNA]</scope>
    <source>
        <strain evidence="3 4">22Lin</strain>
    </source>
</reference>
<keyword evidence="1" id="KW-0812">Transmembrane</keyword>
<evidence type="ECO:0000313" key="3">
    <source>
        <dbReference type="EMBL" id="NMG76737.1"/>
    </source>
</evidence>
<keyword evidence="1" id="KW-0472">Membrane</keyword>
<evidence type="ECO:0000256" key="1">
    <source>
        <dbReference type="SAM" id="Phobius"/>
    </source>
</evidence>
<dbReference type="InterPro" id="IPR038765">
    <property type="entry name" value="Papain-like_cys_pep_sf"/>
</dbReference>
<sequence length="648" mass="71938">MSDARAPSVVQQLWLLATTTTTLAPHATHLPAWLTAVCASLLGLRVLLSWRRGKVPHQALILLIAVAAGVGVKIDFGHFFGKDPGVALLAVLLCLKLLEGRSTRDIRAAILLSLFLQLGLFFYDQTLAIAGLALTGALLATITLLSLQDENAPPVAQLRTGAVLLAQGLPFMLILFVLFPRVQGPLWGLPADAYSGMSGLSDSMTPGSISQLGLSDAIAFRVEFHGSPPPPTQRYWRGPVLTSFDGRTWRTGRFTTAAEPAYVPAGPAYDYGLTLEPHNQNWLLALDFPPPGVPQARYTSDYRLVANAPVRTRARFNLRAYPTTAVGVDENRDVLTDAVRLPATFNPRSRALARDLATGTPSHDLILARTIEHLRRSDLTYTLNPPLLGTHAIDEFLFDTRRGFCEHFASAFVFVMRAAGVPARVVTGYQGGEINPIDRTLVVRQSDAHAWAEVWLAGRGWTRIDPTAVAAPRRIESGLAAALPEWEALPFMMRPSFSWLRDLRHHWEALSNTWNIWVLGYNPDRQQDLLKRIGFSRPDWRTLGLLLGLSAGILTLLLFIWAFALRQQRDPLDRAWSSFCRKLARHGAARHPWEGPVDYGKRLAMTFPRHAARLKDIAGRYARLRYGSSTDDRHVRDLVQCIRRLNLK</sequence>
<feature type="transmembrane region" description="Helical" evidence="1">
    <location>
        <begin position="159"/>
        <end position="179"/>
    </location>
</feature>
<keyword evidence="1" id="KW-1133">Transmembrane helix</keyword>
<dbReference type="SMART" id="SM00460">
    <property type="entry name" value="TGc"/>
    <property type="match status" value="1"/>
</dbReference>